<evidence type="ECO:0000313" key="2">
    <source>
        <dbReference type="Proteomes" id="UP000300142"/>
    </source>
</evidence>
<dbReference type="AlphaFoldDB" id="A0A479ZRM6"/>
<dbReference type="Proteomes" id="UP000300142">
    <property type="component" value="Unassembled WGS sequence"/>
</dbReference>
<evidence type="ECO:0008006" key="3">
    <source>
        <dbReference type="Google" id="ProtNLM"/>
    </source>
</evidence>
<organism evidence="1 2">
    <name type="scientific">Sphaerospermopsis reniformis</name>
    <dbReference type="NCBI Taxonomy" id="531300"/>
    <lineage>
        <taxon>Bacteria</taxon>
        <taxon>Bacillati</taxon>
        <taxon>Cyanobacteriota</taxon>
        <taxon>Cyanophyceae</taxon>
        <taxon>Nostocales</taxon>
        <taxon>Aphanizomenonaceae</taxon>
        <taxon>Sphaerospermopsis</taxon>
    </lineage>
</organism>
<keyword evidence="2" id="KW-1185">Reference proteome</keyword>
<proteinExistence type="predicted"/>
<evidence type="ECO:0000313" key="1">
    <source>
        <dbReference type="EMBL" id="GCL35135.1"/>
    </source>
</evidence>
<reference evidence="2" key="1">
    <citation type="submission" date="2019-02" db="EMBL/GenBank/DDBJ databases">
        <title>Draft genome sequence of Sphaerospermopsis reniformis NIES-1949.</title>
        <authorList>
            <person name="Yamaguchi H."/>
            <person name="Suzuki S."/>
            <person name="Kawachi M."/>
        </authorList>
    </citation>
    <scope>NUCLEOTIDE SEQUENCE [LARGE SCALE GENOMIC DNA]</scope>
    <source>
        <strain evidence="2">NIES-1949</strain>
    </source>
</reference>
<gene>
    <name evidence="1" type="ORF">SR1949_02270</name>
</gene>
<name>A0A479ZRM6_9CYAN</name>
<accession>A0A479ZRM6</accession>
<dbReference type="EMBL" id="BJCE01000003">
    <property type="protein sequence ID" value="GCL35135.1"/>
    <property type="molecule type" value="Genomic_DNA"/>
</dbReference>
<comment type="caution">
    <text evidence="1">The sequence shown here is derived from an EMBL/GenBank/DDBJ whole genome shotgun (WGS) entry which is preliminary data.</text>
</comment>
<sequence>MLTETASTELDRVSEKLGITRSELVEQVIRQGLLELVKIDITED</sequence>
<protein>
    <recommendedName>
        <fullName evidence="3">Ribbon-helix-helix protein CopG domain-containing protein</fullName>
    </recommendedName>
</protein>